<dbReference type="GO" id="GO:0008643">
    <property type="term" value="P:carbohydrate transport"/>
    <property type="evidence" value="ECO:0007669"/>
    <property type="project" value="InterPro"/>
</dbReference>
<feature type="transmembrane region" description="Helical" evidence="2">
    <location>
        <begin position="63"/>
        <end position="82"/>
    </location>
</feature>
<dbReference type="Pfam" id="PF13347">
    <property type="entry name" value="MFS_2"/>
    <property type="match status" value="1"/>
</dbReference>
<accession>A0AAW7X6L8</accession>
<proteinExistence type="inferred from homology"/>
<feature type="transmembrane region" description="Helical" evidence="2">
    <location>
        <begin position="222"/>
        <end position="246"/>
    </location>
</feature>
<dbReference type="PANTHER" id="PTHR11328">
    <property type="entry name" value="MAJOR FACILITATOR SUPERFAMILY DOMAIN-CONTAINING PROTEIN"/>
    <property type="match status" value="1"/>
</dbReference>
<comment type="caution">
    <text evidence="3">The sequence shown here is derived from an EMBL/GenBank/DDBJ whole genome shotgun (WGS) entry which is preliminary data.</text>
</comment>
<dbReference type="InterPro" id="IPR036259">
    <property type="entry name" value="MFS_trans_sf"/>
</dbReference>
<keyword evidence="2" id="KW-0472">Membrane</keyword>
<keyword evidence="2" id="KW-0812">Transmembrane</keyword>
<organism evidence="3 4">
    <name type="scientific">Saccharophagus degradans</name>
    <dbReference type="NCBI Taxonomy" id="86304"/>
    <lineage>
        <taxon>Bacteria</taxon>
        <taxon>Pseudomonadati</taxon>
        <taxon>Pseudomonadota</taxon>
        <taxon>Gammaproteobacteria</taxon>
        <taxon>Cellvibrionales</taxon>
        <taxon>Cellvibrionaceae</taxon>
        <taxon>Saccharophagus</taxon>
    </lineage>
</organism>
<comment type="similarity">
    <text evidence="1">Belongs to the sodium:galactoside symporter (TC 2.A.2) family.</text>
</comment>
<dbReference type="RefSeq" id="WP_303492156.1">
    <property type="nucleotide sequence ID" value="NZ_JAUOPB010000004.1"/>
</dbReference>
<protein>
    <submittedName>
        <fullName evidence="3">MFS transporter</fullName>
    </submittedName>
</protein>
<feature type="transmembrane region" description="Helical" evidence="2">
    <location>
        <begin position="130"/>
        <end position="148"/>
    </location>
</feature>
<dbReference type="GO" id="GO:0005886">
    <property type="term" value="C:plasma membrane"/>
    <property type="evidence" value="ECO:0007669"/>
    <property type="project" value="TreeGrafter"/>
</dbReference>
<dbReference type="PANTHER" id="PTHR11328:SF24">
    <property type="entry name" value="MAJOR FACILITATOR SUPERFAMILY (MFS) PROFILE DOMAIN-CONTAINING PROTEIN"/>
    <property type="match status" value="1"/>
</dbReference>
<dbReference type="SUPFAM" id="SSF103473">
    <property type="entry name" value="MFS general substrate transporter"/>
    <property type="match status" value="1"/>
</dbReference>
<feature type="transmembrane region" description="Helical" evidence="2">
    <location>
        <begin position="154"/>
        <end position="182"/>
    </location>
</feature>
<dbReference type="AlphaFoldDB" id="A0AAW7X6L8"/>
<evidence type="ECO:0000256" key="1">
    <source>
        <dbReference type="ARBA" id="ARBA00009617"/>
    </source>
</evidence>
<dbReference type="EMBL" id="JAUOPB010000004">
    <property type="protein sequence ID" value="MDO6422261.1"/>
    <property type="molecule type" value="Genomic_DNA"/>
</dbReference>
<feature type="transmembrane region" description="Helical" evidence="2">
    <location>
        <begin position="372"/>
        <end position="392"/>
    </location>
</feature>
<evidence type="ECO:0000313" key="4">
    <source>
        <dbReference type="Proteomes" id="UP001169760"/>
    </source>
</evidence>
<feature type="transmembrane region" description="Helical" evidence="2">
    <location>
        <begin position="94"/>
        <end position="118"/>
    </location>
</feature>
<dbReference type="InterPro" id="IPR039672">
    <property type="entry name" value="MFS_2"/>
</dbReference>
<sequence length="447" mass="48273">MAQFFTVQGIPILAVPYYQMTLGVDPFLLSIAMMGPLLFGSAIGPWIGHLSDACNSRFGRRRPFIFVGAWGLCISYGLLWMVPQSWSSSAQIVYFFIVACAYYVAGAIYTVPLTSMVYELSDDPHQRTRILGFTTYFFKTGSLMYQWVFPIAQLAIFGSVIVGIKFVGWGIGIFIFALMGMLPALFIREAKQPNGIGRVVDRVTVSFKQSLGAIINNREMRLLIIVVFIQMGACAGAAMMDYYLLVYFVHAGDIATGAVWKGVLSTSYALAGMACVPLVVHFSKHVGKLTALKCIFIINLVGGVAKWFIFVPGARWGIVLDAVLCSAVWTAMVVLIPSMISDLNAQQSMQSSTATKGATGSQAGAFAAVHGWAASFAGVTAFIASGFMLNLIGFNAASGAAQPEQALQSMRIILSGGTAVFSLCALAVLHYLGWSRQNSQIKQTFTS</sequence>
<feature type="transmembrane region" description="Helical" evidence="2">
    <location>
        <begin position="316"/>
        <end position="340"/>
    </location>
</feature>
<name>A0AAW7X6L8_9GAMM</name>
<feature type="transmembrane region" description="Helical" evidence="2">
    <location>
        <begin position="412"/>
        <end position="432"/>
    </location>
</feature>
<dbReference type="Gene3D" id="1.20.1250.20">
    <property type="entry name" value="MFS general substrate transporter like domains"/>
    <property type="match status" value="1"/>
</dbReference>
<evidence type="ECO:0000313" key="3">
    <source>
        <dbReference type="EMBL" id="MDO6422261.1"/>
    </source>
</evidence>
<gene>
    <name evidence="3" type="ORF">Q4521_07230</name>
</gene>
<feature type="transmembrane region" description="Helical" evidence="2">
    <location>
        <begin position="292"/>
        <end position="310"/>
    </location>
</feature>
<evidence type="ECO:0000256" key="2">
    <source>
        <dbReference type="SAM" id="Phobius"/>
    </source>
</evidence>
<feature type="transmembrane region" description="Helical" evidence="2">
    <location>
        <begin position="258"/>
        <end position="280"/>
    </location>
</feature>
<keyword evidence="2" id="KW-1133">Transmembrane helix</keyword>
<dbReference type="GO" id="GO:0015293">
    <property type="term" value="F:symporter activity"/>
    <property type="evidence" value="ECO:0007669"/>
    <property type="project" value="InterPro"/>
</dbReference>
<dbReference type="Proteomes" id="UP001169760">
    <property type="component" value="Unassembled WGS sequence"/>
</dbReference>
<feature type="transmembrane region" description="Helical" evidence="2">
    <location>
        <begin position="27"/>
        <end position="51"/>
    </location>
</feature>
<reference evidence="3" key="1">
    <citation type="submission" date="2023-07" db="EMBL/GenBank/DDBJ databases">
        <title>Genome content predicts the carbon catabolic preferences of heterotrophic bacteria.</title>
        <authorList>
            <person name="Gralka M."/>
        </authorList>
    </citation>
    <scope>NUCLEOTIDE SEQUENCE</scope>
    <source>
        <strain evidence="3">I3M17_2</strain>
    </source>
</reference>